<keyword evidence="6" id="KW-0460">Magnesium</keyword>
<dbReference type="GO" id="GO:0004775">
    <property type="term" value="F:succinate-CoA ligase (ADP-forming) activity"/>
    <property type="evidence" value="ECO:0007669"/>
    <property type="project" value="TreeGrafter"/>
</dbReference>
<dbReference type="InterPro" id="IPR013650">
    <property type="entry name" value="ATP-grasp_succ-CoA_synth-type"/>
</dbReference>
<dbReference type="Pfam" id="PF00549">
    <property type="entry name" value="Ligase_CoA"/>
    <property type="match status" value="1"/>
</dbReference>
<dbReference type="EMBL" id="VCQV01000023">
    <property type="protein sequence ID" value="TWP34985.1"/>
    <property type="molecule type" value="Genomic_DNA"/>
</dbReference>
<evidence type="ECO:0000256" key="5">
    <source>
        <dbReference type="ARBA" id="ARBA00022741"/>
    </source>
</evidence>
<dbReference type="GO" id="GO:0042709">
    <property type="term" value="C:succinate-CoA ligase complex"/>
    <property type="evidence" value="ECO:0007669"/>
    <property type="project" value="TreeGrafter"/>
</dbReference>
<dbReference type="InterPro" id="IPR016102">
    <property type="entry name" value="Succinyl-CoA_synth-like"/>
</dbReference>
<dbReference type="SUPFAM" id="SSF56059">
    <property type="entry name" value="Glutathione synthetase ATP-binding domain-like"/>
    <property type="match status" value="1"/>
</dbReference>
<feature type="domain" description="ATP-grasp" evidence="8">
    <location>
        <begin position="9"/>
        <end position="230"/>
    </location>
</feature>
<dbReference type="Gene3D" id="3.30.470.20">
    <property type="entry name" value="ATP-grasp fold, B domain"/>
    <property type="match status" value="1"/>
</dbReference>
<evidence type="ECO:0000259" key="8">
    <source>
        <dbReference type="PROSITE" id="PS50975"/>
    </source>
</evidence>
<evidence type="ECO:0000313" key="9">
    <source>
        <dbReference type="EMBL" id="TWP34985.1"/>
    </source>
</evidence>
<dbReference type="PIRSF" id="PIRSF001554">
    <property type="entry name" value="SucCS_beta"/>
    <property type="match status" value="1"/>
</dbReference>
<proteinExistence type="inferred from homology"/>
<comment type="similarity">
    <text evidence="2">Belongs to the succinate/malate CoA ligase beta subunit family.</text>
</comment>
<dbReference type="InterPro" id="IPR011761">
    <property type="entry name" value="ATP-grasp"/>
</dbReference>
<evidence type="ECO:0000313" key="10">
    <source>
        <dbReference type="Proteomes" id="UP000320244"/>
    </source>
</evidence>
<dbReference type="InterPro" id="IPR005809">
    <property type="entry name" value="Succ_CoA_ligase-like_bsu"/>
</dbReference>
<evidence type="ECO:0000256" key="3">
    <source>
        <dbReference type="ARBA" id="ARBA00022598"/>
    </source>
</evidence>
<gene>
    <name evidence="9" type="ORF">FGL98_15705</name>
</gene>
<evidence type="ECO:0000256" key="6">
    <source>
        <dbReference type="ARBA" id="ARBA00022842"/>
    </source>
</evidence>
<keyword evidence="4" id="KW-0479">Metal-binding</keyword>
<comment type="caution">
    <text evidence="9">The sequence shown here is derived from an EMBL/GenBank/DDBJ whole genome shotgun (WGS) entry which is preliminary data.</text>
</comment>
<keyword evidence="5 7" id="KW-0547">Nucleotide-binding</keyword>
<dbReference type="GO" id="GO:0005524">
    <property type="term" value="F:ATP binding"/>
    <property type="evidence" value="ECO:0007669"/>
    <property type="project" value="UniProtKB-UniRule"/>
</dbReference>
<dbReference type="RefSeq" id="WP_146318133.1">
    <property type="nucleotide sequence ID" value="NZ_VCQV01000023.1"/>
</dbReference>
<sequence length="385" mass="40225">MNLLEHLGKRLLRDAGLTTPRGTVVVTPDEAAEAASALGPNLVLKSQIPAGKRGKSGGIRFPTSVAEVRSAAEDLLGAEVAGHRVSSLLVEQSADIARELYAAVLNDAASKKPTVIFSTQGGMDIEEVSSATPDSVKRCAIDVRKGFTAADAALLLAETDLAASEQAAVGRALMRLYQLYSDVDAELVEVNPLVLTAGGTVVALDAKISLDPGALARHRDLVRDLTDELPDERTDRVRAARDAGLALIELDGSVGVLANGAGLTMTTLDAVAYYGGRAANFLEIGGDAYTKATPALELVLTNPAVKSLVVNFCGAFARTDVMTEGVVNALQELKPSIPVSFSIHGTGEEEAIAMVRDRLGIEPYDRMDDAVKAAVDAAALPEEVA</sequence>
<reference evidence="9 10" key="1">
    <citation type="submission" date="2019-05" db="EMBL/GenBank/DDBJ databases">
        <authorList>
            <person name="Lee S.D."/>
        </authorList>
    </citation>
    <scope>NUCLEOTIDE SEQUENCE [LARGE SCALE GENOMIC DNA]</scope>
    <source>
        <strain evidence="9 10">C5-26</strain>
    </source>
</reference>
<dbReference type="SUPFAM" id="SSF52210">
    <property type="entry name" value="Succinyl-CoA synthetase domains"/>
    <property type="match status" value="1"/>
</dbReference>
<dbReference type="InterPro" id="IPR013815">
    <property type="entry name" value="ATP_grasp_subdomain_1"/>
</dbReference>
<keyword evidence="3 9" id="KW-0436">Ligase</keyword>
<evidence type="ECO:0000256" key="1">
    <source>
        <dbReference type="ARBA" id="ARBA00001946"/>
    </source>
</evidence>
<evidence type="ECO:0000256" key="2">
    <source>
        <dbReference type="ARBA" id="ARBA00009182"/>
    </source>
</evidence>
<keyword evidence="10" id="KW-1185">Reference proteome</keyword>
<dbReference type="AlphaFoldDB" id="A0A563DXQ2"/>
<organism evidence="9 10">
    <name type="scientific">Leekyejoonella antrihumi</name>
    <dbReference type="NCBI Taxonomy" id="1660198"/>
    <lineage>
        <taxon>Bacteria</taxon>
        <taxon>Bacillati</taxon>
        <taxon>Actinomycetota</taxon>
        <taxon>Actinomycetes</taxon>
        <taxon>Micrococcales</taxon>
        <taxon>Dermacoccaceae</taxon>
        <taxon>Leekyejoonella</taxon>
    </lineage>
</organism>
<dbReference type="FunFam" id="3.30.470.20:FF:000002">
    <property type="entry name" value="Succinate--CoA ligase [ADP-forming] subunit beta"/>
    <property type="match status" value="1"/>
</dbReference>
<dbReference type="PANTHER" id="PTHR11815:SF10">
    <property type="entry name" value="SUCCINATE--COA LIGASE [GDP-FORMING] SUBUNIT BETA, MITOCHONDRIAL"/>
    <property type="match status" value="1"/>
</dbReference>
<evidence type="ECO:0000256" key="4">
    <source>
        <dbReference type="ARBA" id="ARBA00022723"/>
    </source>
</evidence>
<evidence type="ECO:0000256" key="7">
    <source>
        <dbReference type="PROSITE-ProRule" id="PRU00409"/>
    </source>
</evidence>
<dbReference type="GO" id="GO:0006099">
    <property type="term" value="P:tricarboxylic acid cycle"/>
    <property type="evidence" value="ECO:0007669"/>
    <property type="project" value="InterPro"/>
</dbReference>
<dbReference type="PROSITE" id="PS50975">
    <property type="entry name" value="ATP_GRASP"/>
    <property type="match status" value="1"/>
</dbReference>
<dbReference type="PANTHER" id="PTHR11815">
    <property type="entry name" value="SUCCINYL-COA SYNTHETASE BETA CHAIN"/>
    <property type="match status" value="1"/>
</dbReference>
<dbReference type="OrthoDB" id="9802602at2"/>
<accession>A0A563DXQ2</accession>
<dbReference type="Gene3D" id="3.30.1490.20">
    <property type="entry name" value="ATP-grasp fold, A domain"/>
    <property type="match status" value="1"/>
</dbReference>
<dbReference type="PROSITE" id="PS01217">
    <property type="entry name" value="SUCCINYL_COA_LIG_3"/>
    <property type="match status" value="1"/>
</dbReference>
<dbReference type="Pfam" id="PF08442">
    <property type="entry name" value="ATP-grasp_2"/>
    <property type="match status" value="1"/>
</dbReference>
<dbReference type="GO" id="GO:0006104">
    <property type="term" value="P:succinyl-CoA metabolic process"/>
    <property type="evidence" value="ECO:0007669"/>
    <property type="project" value="TreeGrafter"/>
</dbReference>
<protein>
    <submittedName>
        <fullName evidence="9">Succinate--CoA ligase</fullName>
    </submittedName>
</protein>
<dbReference type="GO" id="GO:0046872">
    <property type="term" value="F:metal ion binding"/>
    <property type="evidence" value="ECO:0007669"/>
    <property type="project" value="UniProtKB-KW"/>
</dbReference>
<dbReference type="Gene3D" id="3.40.50.261">
    <property type="entry name" value="Succinyl-CoA synthetase domains"/>
    <property type="match status" value="1"/>
</dbReference>
<name>A0A563DXQ2_9MICO</name>
<keyword evidence="7" id="KW-0067">ATP-binding</keyword>
<comment type="cofactor">
    <cofactor evidence="1">
        <name>Mg(2+)</name>
        <dbReference type="ChEBI" id="CHEBI:18420"/>
    </cofactor>
</comment>
<reference evidence="9 10" key="2">
    <citation type="submission" date="2019-08" db="EMBL/GenBank/DDBJ databases">
        <title>Jejuicoccus antrihumi gen. nov., sp. nov., a new member of the family Dermacoccaceae isolated from a cave.</title>
        <authorList>
            <person name="Schumann P."/>
            <person name="Kim I.S."/>
        </authorList>
    </citation>
    <scope>NUCLEOTIDE SEQUENCE [LARGE SCALE GENOMIC DNA]</scope>
    <source>
        <strain evidence="9 10">C5-26</strain>
    </source>
</reference>
<dbReference type="Proteomes" id="UP000320244">
    <property type="component" value="Unassembled WGS sequence"/>
</dbReference>
<dbReference type="InterPro" id="IPR017866">
    <property type="entry name" value="Succ-CoA_synthase_bsu_CS"/>
</dbReference>
<dbReference type="InterPro" id="IPR005811">
    <property type="entry name" value="SUCC_ACL_C"/>
</dbReference>